<dbReference type="EMBL" id="VTPC01001854">
    <property type="protein sequence ID" value="KAF2901123.1"/>
    <property type="molecule type" value="Genomic_DNA"/>
</dbReference>
<feature type="non-terminal residue" evidence="1">
    <location>
        <position position="1"/>
    </location>
</feature>
<accession>A0A8K0GKH3</accession>
<dbReference type="Pfam" id="PF06477">
    <property type="entry name" value="DUF1091"/>
    <property type="match status" value="1"/>
</dbReference>
<reference evidence="1" key="1">
    <citation type="submission" date="2019-08" db="EMBL/GenBank/DDBJ databases">
        <title>The genome of the North American firefly Photinus pyralis.</title>
        <authorList>
            <consortium name="Photinus pyralis genome working group"/>
            <person name="Fallon T.R."/>
            <person name="Sander Lower S.E."/>
            <person name="Weng J.-K."/>
        </authorList>
    </citation>
    <scope>NUCLEOTIDE SEQUENCE</scope>
    <source>
        <strain evidence="1">TRF0915ILg1</strain>
        <tissue evidence="1">Whole body</tissue>
    </source>
</reference>
<name>A0A8K0GKH3_IGNLU</name>
<proteinExistence type="predicted"/>
<organism evidence="1 2">
    <name type="scientific">Ignelater luminosus</name>
    <name type="common">Cucubano</name>
    <name type="synonym">Pyrophorus luminosus</name>
    <dbReference type="NCBI Taxonomy" id="2038154"/>
    <lineage>
        <taxon>Eukaryota</taxon>
        <taxon>Metazoa</taxon>
        <taxon>Ecdysozoa</taxon>
        <taxon>Arthropoda</taxon>
        <taxon>Hexapoda</taxon>
        <taxon>Insecta</taxon>
        <taxon>Pterygota</taxon>
        <taxon>Neoptera</taxon>
        <taxon>Endopterygota</taxon>
        <taxon>Coleoptera</taxon>
        <taxon>Polyphaga</taxon>
        <taxon>Elateriformia</taxon>
        <taxon>Elateroidea</taxon>
        <taxon>Elateridae</taxon>
        <taxon>Agrypninae</taxon>
        <taxon>Pyrophorini</taxon>
        <taxon>Ignelater</taxon>
    </lineage>
</organism>
<protein>
    <submittedName>
        <fullName evidence="1">Uncharacterized protein</fullName>
    </submittedName>
</protein>
<dbReference type="InterPro" id="IPR010512">
    <property type="entry name" value="DUF1091"/>
</dbReference>
<evidence type="ECO:0000313" key="1">
    <source>
        <dbReference type="EMBL" id="KAF2901123.1"/>
    </source>
</evidence>
<gene>
    <name evidence="1" type="ORF">ILUMI_05062</name>
</gene>
<comment type="caution">
    <text evidence="1">The sequence shown here is derived from an EMBL/GenBank/DDBJ whole genome shotgun (WGS) entry which is preliminary data.</text>
</comment>
<dbReference type="AlphaFoldDB" id="A0A8K0GKH3"/>
<sequence>IDVQLYKMMSNEYRFFPVTVSVNACAEYLRNTFGARELVASHSNMQPCNVKPAIYRVYNGIPDMSRFPPHMPRGNYKAVVNFTHHGMLLVEMDLYGSIKDKPIDWKKIPKNPRYSL</sequence>
<dbReference type="OrthoDB" id="7925769at2759"/>
<dbReference type="Proteomes" id="UP000801492">
    <property type="component" value="Unassembled WGS sequence"/>
</dbReference>
<keyword evidence="2" id="KW-1185">Reference proteome</keyword>
<evidence type="ECO:0000313" key="2">
    <source>
        <dbReference type="Proteomes" id="UP000801492"/>
    </source>
</evidence>